<gene>
    <name evidence="1" type="ORF">ACFPZN_00740</name>
</gene>
<protein>
    <submittedName>
        <fullName evidence="1">DUF4265 domain-containing protein</fullName>
    </submittedName>
</protein>
<evidence type="ECO:0000313" key="2">
    <source>
        <dbReference type="Proteomes" id="UP001596074"/>
    </source>
</evidence>
<comment type="caution">
    <text evidence="1">The sequence shown here is derived from an EMBL/GenBank/DDBJ whole genome shotgun (WGS) entry which is preliminary data.</text>
</comment>
<name>A0ABW0ZLI5_9ACTN</name>
<accession>A0ABW0ZLI5</accession>
<dbReference type="Proteomes" id="UP001596074">
    <property type="component" value="Unassembled WGS sequence"/>
</dbReference>
<keyword evidence="2" id="KW-1185">Reference proteome</keyword>
<evidence type="ECO:0000313" key="1">
    <source>
        <dbReference type="EMBL" id="MFC5744131.1"/>
    </source>
</evidence>
<dbReference type="RefSeq" id="WP_378279011.1">
    <property type="nucleotide sequence ID" value="NZ_JBHSON010000001.1"/>
</dbReference>
<sequence length="155" mass="16998">MTSDQTVHDHVKVWAGTKSNGEPVYELVPAERLLEDRYKLVGTPALVLGCAAGDTVSLDESMRVQVLQRGGNVAVQAAPAADFDVSDIDRLRETMISLRGLVEAPADLRFVVVTVPAAVSFPRIESIMDEWATTANAQWWYGNVTDDEGAPLNWW</sequence>
<dbReference type="Pfam" id="PF14085">
    <property type="entry name" value="DUF4265"/>
    <property type="match status" value="1"/>
</dbReference>
<organism evidence="1 2">
    <name type="scientific">Actinomadura rugatobispora</name>
    <dbReference type="NCBI Taxonomy" id="1994"/>
    <lineage>
        <taxon>Bacteria</taxon>
        <taxon>Bacillati</taxon>
        <taxon>Actinomycetota</taxon>
        <taxon>Actinomycetes</taxon>
        <taxon>Streptosporangiales</taxon>
        <taxon>Thermomonosporaceae</taxon>
        <taxon>Actinomadura</taxon>
    </lineage>
</organism>
<proteinExistence type="predicted"/>
<dbReference type="InterPro" id="IPR025361">
    <property type="entry name" value="DUF4265"/>
</dbReference>
<dbReference type="EMBL" id="JBHSON010000001">
    <property type="protein sequence ID" value="MFC5744131.1"/>
    <property type="molecule type" value="Genomic_DNA"/>
</dbReference>
<reference evidence="2" key="1">
    <citation type="journal article" date="2019" name="Int. J. Syst. Evol. Microbiol.">
        <title>The Global Catalogue of Microorganisms (GCM) 10K type strain sequencing project: providing services to taxonomists for standard genome sequencing and annotation.</title>
        <authorList>
            <consortium name="The Broad Institute Genomics Platform"/>
            <consortium name="The Broad Institute Genome Sequencing Center for Infectious Disease"/>
            <person name="Wu L."/>
            <person name="Ma J."/>
        </authorList>
    </citation>
    <scope>NUCLEOTIDE SEQUENCE [LARGE SCALE GENOMIC DNA]</scope>
    <source>
        <strain evidence="2">KCTC 42087</strain>
    </source>
</reference>